<keyword evidence="1" id="KW-0732">Signal</keyword>
<keyword evidence="3" id="KW-1185">Reference proteome</keyword>
<proteinExistence type="predicted"/>
<evidence type="ECO:0000313" key="2">
    <source>
        <dbReference type="EMBL" id="SMP24409.1"/>
    </source>
</evidence>
<feature type="signal peptide" evidence="1">
    <location>
        <begin position="1"/>
        <end position="32"/>
    </location>
</feature>
<evidence type="ECO:0000313" key="3">
    <source>
        <dbReference type="Proteomes" id="UP001157914"/>
    </source>
</evidence>
<dbReference type="Proteomes" id="UP001157914">
    <property type="component" value="Unassembled WGS sequence"/>
</dbReference>
<protein>
    <submittedName>
        <fullName evidence="2">Uncharacterized protein</fullName>
    </submittedName>
</protein>
<name>A0ABY1P1V8_9HYPH</name>
<comment type="caution">
    <text evidence="2">The sequence shown here is derived from an EMBL/GenBank/DDBJ whole genome shotgun (WGS) entry which is preliminary data.</text>
</comment>
<gene>
    <name evidence="2" type="ORF">SAMN06265374_2441</name>
</gene>
<reference evidence="2 3" key="1">
    <citation type="submission" date="2017-05" db="EMBL/GenBank/DDBJ databases">
        <authorList>
            <person name="Varghese N."/>
            <person name="Submissions S."/>
        </authorList>
    </citation>
    <scope>NUCLEOTIDE SEQUENCE [LARGE SCALE GENOMIC DNA]</scope>
    <source>
        <strain evidence="2 3">DSM 15949</strain>
    </source>
</reference>
<organism evidence="2 3">
    <name type="scientific">Roseibium denhamense</name>
    <dbReference type="NCBI Taxonomy" id="76305"/>
    <lineage>
        <taxon>Bacteria</taxon>
        <taxon>Pseudomonadati</taxon>
        <taxon>Pseudomonadota</taxon>
        <taxon>Alphaproteobacteria</taxon>
        <taxon>Hyphomicrobiales</taxon>
        <taxon>Stappiaceae</taxon>
        <taxon>Roseibium</taxon>
    </lineage>
</organism>
<dbReference type="RefSeq" id="WP_155193865.1">
    <property type="nucleotide sequence ID" value="NZ_BAAAEA010000002.1"/>
</dbReference>
<evidence type="ECO:0000256" key="1">
    <source>
        <dbReference type="SAM" id="SignalP"/>
    </source>
</evidence>
<dbReference type="EMBL" id="FXTT01000003">
    <property type="protein sequence ID" value="SMP24409.1"/>
    <property type="molecule type" value="Genomic_DNA"/>
</dbReference>
<feature type="chain" id="PRO_5045188187" evidence="1">
    <location>
        <begin position="33"/>
        <end position="191"/>
    </location>
</feature>
<sequence length="191" mass="20013">MTNRTGKFSYGRMLNSVLISTFIAAGTAAAQAQTASVAEPAAAFSSARSAYVEAWESSGLAFAKALLTETKSNGFGQYSPRADADFAAGDPLYVYAEPVGYAFAQTGTGQSYQLTASYKLLNGSGQVLAEQQNFAEFSGSGRSLQLQLSAGLSFEFSGLPGGEYQLETMFTDTVGQQSASFTLPFTVTGTN</sequence>
<accession>A0ABY1P1V8</accession>